<accession>A0A2H3JWI1</accession>
<dbReference type="EMBL" id="KB468124">
    <property type="protein sequence ID" value="PCH42208.1"/>
    <property type="molecule type" value="Genomic_DNA"/>
</dbReference>
<proteinExistence type="predicted"/>
<dbReference type="Proteomes" id="UP000218811">
    <property type="component" value="Unassembled WGS sequence"/>
</dbReference>
<protein>
    <submittedName>
        <fullName evidence="1">Uncharacterized protein</fullName>
    </submittedName>
</protein>
<name>A0A2H3JWI1_WOLCO</name>
<evidence type="ECO:0000313" key="1">
    <source>
        <dbReference type="EMBL" id="PCH42208.1"/>
    </source>
</evidence>
<organism evidence="1 2">
    <name type="scientific">Wolfiporia cocos (strain MD-104)</name>
    <name type="common">Brown rot fungus</name>
    <dbReference type="NCBI Taxonomy" id="742152"/>
    <lineage>
        <taxon>Eukaryota</taxon>
        <taxon>Fungi</taxon>
        <taxon>Dikarya</taxon>
        <taxon>Basidiomycota</taxon>
        <taxon>Agaricomycotina</taxon>
        <taxon>Agaricomycetes</taxon>
        <taxon>Polyporales</taxon>
        <taxon>Phaeolaceae</taxon>
        <taxon>Wolfiporia</taxon>
    </lineage>
</organism>
<keyword evidence="2" id="KW-1185">Reference proteome</keyword>
<sequence>MSSQQALEAVTPHLRRPFVAGYPLFTVAPTLDAESMLECSGHFETIQNDAEGTLRVFLAYYLVSGISRKHGYVSLPHFEGLVGTFRPEVGFQCKPGSRRF</sequence>
<dbReference type="AlphaFoldDB" id="A0A2H3JWI1"/>
<evidence type="ECO:0000313" key="2">
    <source>
        <dbReference type="Proteomes" id="UP000218811"/>
    </source>
</evidence>
<reference evidence="1 2" key="1">
    <citation type="journal article" date="2012" name="Science">
        <title>The Paleozoic origin of enzymatic lignin decomposition reconstructed from 31 fungal genomes.</title>
        <authorList>
            <person name="Floudas D."/>
            <person name="Binder M."/>
            <person name="Riley R."/>
            <person name="Barry K."/>
            <person name="Blanchette R.A."/>
            <person name="Henrissat B."/>
            <person name="Martinez A.T."/>
            <person name="Otillar R."/>
            <person name="Spatafora J.W."/>
            <person name="Yadav J.S."/>
            <person name="Aerts A."/>
            <person name="Benoit I."/>
            <person name="Boyd A."/>
            <person name="Carlson A."/>
            <person name="Copeland A."/>
            <person name="Coutinho P.M."/>
            <person name="de Vries R.P."/>
            <person name="Ferreira P."/>
            <person name="Findley K."/>
            <person name="Foster B."/>
            <person name="Gaskell J."/>
            <person name="Glotzer D."/>
            <person name="Gorecki P."/>
            <person name="Heitman J."/>
            <person name="Hesse C."/>
            <person name="Hori C."/>
            <person name="Igarashi K."/>
            <person name="Jurgens J.A."/>
            <person name="Kallen N."/>
            <person name="Kersten P."/>
            <person name="Kohler A."/>
            <person name="Kuees U."/>
            <person name="Kumar T.K.A."/>
            <person name="Kuo A."/>
            <person name="LaButti K."/>
            <person name="Larrondo L.F."/>
            <person name="Lindquist E."/>
            <person name="Ling A."/>
            <person name="Lombard V."/>
            <person name="Lucas S."/>
            <person name="Lundell T."/>
            <person name="Martin R."/>
            <person name="McLaughlin D.J."/>
            <person name="Morgenstern I."/>
            <person name="Morin E."/>
            <person name="Murat C."/>
            <person name="Nagy L.G."/>
            <person name="Nolan M."/>
            <person name="Ohm R.A."/>
            <person name="Patyshakuliyeva A."/>
            <person name="Rokas A."/>
            <person name="Ruiz-Duenas F.J."/>
            <person name="Sabat G."/>
            <person name="Salamov A."/>
            <person name="Samejima M."/>
            <person name="Schmutz J."/>
            <person name="Slot J.C."/>
            <person name="St John F."/>
            <person name="Stenlid J."/>
            <person name="Sun H."/>
            <person name="Sun S."/>
            <person name="Syed K."/>
            <person name="Tsang A."/>
            <person name="Wiebenga A."/>
            <person name="Young D."/>
            <person name="Pisabarro A."/>
            <person name="Eastwood D.C."/>
            <person name="Martin F."/>
            <person name="Cullen D."/>
            <person name="Grigoriev I.V."/>
            <person name="Hibbett D.S."/>
        </authorList>
    </citation>
    <scope>NUCLEOTIDE SEQUENCE [LARGE SCALE GENOMIC DNA]</scope>
    <source>
        <strain evidence="1 2">MD-104</strain>
    </source>
</reference>
<gene>
    <name evidence="1" type="ORF">WOLCODRAFT_152245</name>
</gene>